<dbReference type="AlphaFoldDB" id="A0A3A8F902"/>
<keyword evidence="1" id="KW-0472">Membrane</keyword>
<dbReference type="Proteomes" id="UP000280405">
    <property type="component" value="Unassembled WGS sequence"/>
</dbReference>
<evidence type="ECO:0000256" key="1">
    <source>
        <dbReference type="SAM" id="Phobius"/>
    </source>
</evidence>
<evidence type="ECO:0000313" key="2">
    <source>
        <dbReference type="EMBL" id="RKG39550.1"/>
    </source>
</evidence>
<gene>
    <name evidence="2" type="ORF">D7V20_04955</name>
</gene>
<evidence type="ECO:0000313" key="3">
    <source>
        <dbReference type="Proteomes" id="UP000280405"/>
    </source>
</evidence>
<comment type="caution">
    <text evidence="2">The sequence shown here is derived from an EMBL/GenBank/DDBJ whole genome shotgun (WGS) entry which is preliminary data.</text>
</comment>
<proteinExistence type="predicted"/>
<organism evidence="2 3">
    <name type="scientific">Acinetobacter rongchengensis</name>
    <dbReference type="NCBI Taxonomy" id="2419601"/>
    <lineage>
        <taxon>Bacteria</taxon>
        <taxon>Pseudomonadati</taxon>
        <taxon>Pseudomonadota</taxon>
        <taxon>Gammaproteobacteria</taxon>
        <taxon>Moraxellales</taxon>
        <taxon>Moraxellaceae</taxon>
        <taxon>Acinetobacter</taxon>
    </lineage>
</organism>
<sequence>MGVIFVNRFWGNLSKFSILIVAVLFVIYSVGLIIEQPKDKYLFEIKMKELLGNHLEIINSINKAEVQNSSFELPKNSNNIKQVINLLEKDGWAFKGEGIGIDTYCLGVNNRINIITPIWGGSYDLKGRRLNINNYSIYIVSYSYNKWGDDLCE</sequence>
<reference evidence="2 3" key="1">
    <citation type="submission" date="2018-09" db="EMBL/GenBank/DDBJ databases">
        <title>The draft genome of Acinetobacter spp. strains.</title>
        <authorList>
            <person name="Qin J."/>
            <person name="Feng Y."/>
            <person name="Zong Z."/>
        </authorList>
    </citation>
    <scope>NUCLEOTIDE SEQUENCE [LARGE SCALE GENOMIC DNA]</scope>
    <source>
        <strain evidence="2 3">WCHAc060115</strain>
    </source>
</reference>
<accession>A0A3A8F902</accession>
<dbReference type="EMBL" id="RAXT01000005">
    <property type="protein sequence ID" value="RKG39550.1"/>
    <property type="molecule type" value="Genomic_DNA"/>
</dbReference>
<dbReference type="OrthoDB" id="6710123at2"/>
<name>A0A3A8F902_9GAMM</name>
<feature type="transmembrane region" description="Helical" evidence="1">
    <location>
        <begin position="16"/>
        <end position="34"/>
    </location>
</feature>
<keyword evidence="1" id="KW-0812">Transmembrane</keyword>
<keyword evidence="1" id="KW-1133">Transmembrane helix</keyword>
<keyword evidence="3" id="KW-1185">Reference proteome</keyword>
<dbReference type="RefSeq" id="WP_120383226.1">
    <property type="nucleotide sequence ID" value="NZ_RAXT01000005.1"/>
</dbReference>
<protein>
    <submittedName>
        <fullName evidence="2">Uncharacterized protein</fullName>
    </submittedName>
</protein>